<dbReference type="InterPro" id="IPR035587">
    <property type="entry name" value="DUS-like_FMN-bd"/>
</dbReference>
<dbReference type="Gene3D" id="3.20.20.70">
    <property type="entry name" value="Aldolase class I"/>
    <property type="match status" value="1"/>
</dbReference>
<keyword evidence="10" id="KW-0521">NADP</keyword>
<dbReference type="InterPro" id="IPR000571">
    <property type="entry name" value="Znf_CCCH"/>
</dbReference>
<dbReference type="Pfam" id="PF25585">
    <property type="entry name" value="zf-CCCH_DUS3L"/>
    <property type="match status" value="2"/>
</dbReference>
<keyword evidence="4" id="KW-0507">mRNA processing</keyword>
<evidence type="ECO:0000256" key="14">
    <source>
        <dbReference type="ARBA" id="ARBA00048266"/>
    </source>
</evidence>
<keyword evidence="6 18" id="KW-0479">Metal-binding</keyword>
<reference evidence="22" key="2">
    <citation type="submission" date="2020-11" db="EMBL/GenBank/DDBJ databases">
        <authorList>
            <person name="McCartney M.A."/>
            <person name="Auch B."/>
            <person name="Kono T."/>
            <person name="Mallez S."/>
            <person name="Becker A."/>
            <person name="Gohl D.M."/>
            <person name="Silverstein K.A.T."/>
            <person name="Koren S."/>
            <person name="Bechman K.B."/>
            <person name="Herman A."/>
            <person name="Abrahante J.E."/>
            <person name="Garbe J."/>
        </authorList>
    </citation>
    <scope>NUCLEOTIDE SEQUENCE</scope>
    <source>
        <strain evidence="22">Duluth1</strain>
        <tissue evidence="22">Whole animal</tissue>
    </source>
</reference>
<dbReference type="GO" id="GO:0006397">
    <property type="term" value="P:mRNA processing"/>
    <property type="evidence" value="ECO:0007669"/>
    <property type="project" value="UniProtKB-KW"/>
</dbReference>
<proteinExistence type="inferred from homology"/>
<dbReference type="SUPFAM" id="SSF51395">
    <property type="entry name" value="FMN-linked oxidoreductases"/>
    <property type="match status" value="1"/>
</dbReference>
<keyword evidence="2 19" id="KW-0285">Flavoprotein</keyword>
<evidence type="ECO:0000256" key="3">
    <source>
        <dbReference type="ARBA" id="ARBA00022643"/>
    </source>
</evidence>
<feature type="region of interest" description="Disordered" evidence="20">
    <location>
        <begin position="198"/>
        <end position="218"/>
    </location>
</feature>
<evidence type="ECO:0000256" key="8">
    <source>
        <dbReference type="ARBA" id="ARBA00022771"/>
    </source>
</evidence>
<evidence type="ECO:0000256" key="10">
    <source>
        <dbReference type="ARBA" id="ARBA00022857"/>
    </source>
</evidence>
<keyword evidence="7" id="KW-0677">Repeat</keyword>
<keyword evidence="3 19" id="KW-0288">FMN</keyword>
<evidence type="ECO:0000256" key="12">
    <source>
        <dbReference type="ARBA" id="ARBA00023027"/>
    </source>
</evidence>
<dbReference type="GO" id="GO:0050660">
    <property type="term" value="F:flavin adenine dinucleotide binding"/>
    <property type="evidence" value="ECO:0007669"/>
    <property type="project" value="UniProtKB-UniRule"/>
</dbReference>
<comment type="function">
    <text evidence="13">Catalyzes the synthesis of dihydrouridine, a modified base, in various RNAs, such as tRNAs, mRNAs and some long non-coding RNAs (lncRNAs). Mainly modifies the uridine in position 47 (U47) in the D-loop of most cytoplasmic tRNAs. Also able to mediate the formation of dihydrouridine in some mRNAs, thereby regulating their translation.</text>
</comment>
<name>A0A9D4HI70_DREPO</name>
<dbReference type="EMBL" id="JAIWYP010000013">
    <property type="protein sequence ID" value="KAH3719642.1"/>
    <property type="molecule type" value="Genomic_DNA"/>
</dbReference>
<evidence type="ECO:0000256" key="19">
    <source>
        <dbReference type="RuleBase" id="RU291113"/>
    </source>
</evidence>
<dbReference type="OrthoDB" id="259935at2759"/>
<comment type="catalytic activity">
    <reaction evidence="15">
        <text>a 5,6-dihydrouridine in mRNA + NAD(+) = a uridine in mRNA + NADH + H(+)</text>
        <dbReference type="Rhea" id="RHEA:69851"/>
        <dbReference type="Rhea" id="RHEA-COMP:14658"/>
        <dbReference type="Rhea" id="RHEA-COMP:17789"/>
        <dbReference type="ChEBI" id="CHEBI:15378"/>
        <dbReference type="ChEBI" id="CHEBI:57540"/>
        <dbReference type="ChEBI" id="CHEBI:57945"/>
        <dbReference type="ChEBI" id="CHEBI:65315"/>
        <dbReference type="ChEBI" id="CHEBI:74443"/>
    </reaction>
    <physiologicalReaction direction="right-to-left" evidence="15">
        <dbReference type="Rhea" id="RHEA:69853"/>
    </physiologicalReaction>
</comment>
<evidence type="ECO:0000256" key="2">
    <source>
        <dbReference type="ARBA" id="ARBA00022630"/>
    </source>
</evidence>
<dbReference type="InterPro" id="IPR036855">
    <property type="entry name" value="Znf_CCCH_sf"/>
</dbReference>
<dbReference type="GO" id="GO:0003723">
    <property type="term" value="F:RNA binding"/>
    <property type="evidence" value="ECO:0007669"/>
    <property type="project" value="TreeGrafter"/>
</dbReference>
<dbReference type="Proteomes" id="UP000828390">
    <property type="component" value="Unassembled WGS sequence"/>
</dbReference>
<evidence type="ECO:0000256" key="7">
    <source>
        <dbReference type="ARBA" id="ARBA00022737"/>
    </source>
</evidence>
<dbReference type="PANTHER" id="PTHR45846">
    <property type="entry name" value="TRNA-DIHYDROURIDINE(47) SYNTHASE [NAD(P)(+)]-LIKE"/>
    <property type="match status" value="1"/>
</dbReference>
<evidence type="ECO:0000256" key="17">
    <source>
        <dbReference type="ARBA" id="ARBA00049513"/>
    </source>
</evidence>
<evidence type="ECO:0000256" key="11">
    <source>
        <dbReference type="ARBA" id="ARBA00023002"/>
    </source>
</evidence>
<evidence type="ECO:0000256" key="6">
    <source>
        <dbReference type="ARBA" id="ARBA00022723"/>
    </source>
</evidence>
<evidence type="ECO:0000256" key="5">
    <source>
        <dbReference type="ARBA" id="ARBA00022694"/>
    </source>
</evidence>
<feature type="zinc finger region" description="C3H1-type" evidence="18">
    <location>
        <begin position="76"/>
        <end position="104"/>
    </location>
</feature>
<comment type="caution">
    <text evidence="22">The sequence shown here is derived from an EMBL/GenBank/DDBJ whole genome shotgun (WGS) entry which is preliminary data.</text>
</comment>
<evidence type="ECO:0000256" key="1">
    <source>
        <dbReference type="ARBA" id="ARBA00001917"/>
    </source>
</evidence>
<dbReference type="Pfam" id="PF01207">
    <property type="entry name" value="Dus"/>
    <property type="match status" value="1"/>
</dbReference>
<dbReference type="GO" id="GO:0008270">
    <property type="term" value="F:zinc ion binding"/>
    <property type="evidence" value="ECO:0007669"/>
    <property type="project" value="UniProtKB-KW"/>
</dbReference>
<organism evidence="22 23">
    <name type="scientific">Dreissena polymorpha</name>
    <name type="common">Zebra mussel</name>
    <name type="synonym">Mytilus polymorpha</name>
    <dbReference type="NCBI Taxonomy" id="45954"/>
    <lineage>
        <taxon>Eukaryota</taxon>
        <taxon>Metazoa</taxon>
        <taxon>Spiralia</taxon>
        <taxon>Lophotrochozoa</taxon>
        <taxon>Mollusca</taxon>
        <taxon>Bivalvia</taxon>
        <taxon>Autobranchia</taxon>
        <taxon>Heteroconchia</taxon>
        <taxon>Euheterodonta</taxon>
        <taxon>Imparidentia</taxon>
        <taxon>Neoheterodontei</taxon>
        <taxon>Myida</taxon>
        <taxon>Dreissenoidea</taxon>
        <taxon>Dreissenidae</taxon>
        <taxon>Dreissena</taxon>
    </lineage>
</organism>
<dbReference type="FunFam" id="3.20.20.70:FF:000067">
    <property type="entry name" value="tRNA-dihydrouridine(47) synthase [NAD(P)(+)]"/>
    <property type="match status" value="1"/>
</dbReference>
<feature type="compositionally biased region" description="Basic residues" evidence="20">
    <location>
        <begin position="58"/>
        <end position="72"/>
    </location>
</feature>
<dbReference type="EC" id="1.3.1.-" evidence="19"/>
<evidence type="ECO:0000256" key="13">
    <source>
        <dbReference type="ARBA" id="ARBA00045365"/>
    </source>
</evidence>
<evidence type="ECO:0000259" key="21">
    <source>
        <dbReference type="PROSITE" id="PS50103"/>
    </source>
</evidence>
<evidence type="ECO:0000256" key="9">
    <source>
        <dbReference type="ARBA" id="ARBA00022833"/>
    </source>
</evidence>
<comment type="catalytic activity">
    <reaction evidence="16">
        <text>a 5,6-dihydrouridine in mRNA + NADP(+) = a uridine in mRNA + NADPH + H(+)</text>
        <dbReference type="Rhea" id="RHEA:69855"/>
        <dbReference type="Rhea" id="RHEA-COMP:14658"/>
        <dbReference type="Rhea" id="RHEA-COMP:17789"/>
        <dbReference type="ChEBI" id="CHEBI:15378"/>
        <dbReference type="ChEBI" id="CHEBI:57783"/>
        <dbReference type="ChEBI" id="CHEBI:58349"/>
        <dbReference type="ChEBI" id="CHEBI:65315"/>
        <dbReference type="ChEBI" id="CHEBI:74443"/>
    </reaction>
    <physiologicalReaction direction="right-to-left" evidence="16">
        <dbReference type="Rhea" id="RHEA:69857"/>
    </physiologicalReaction>
</comment>
<evidence type="ECO:0000256" key="15">
    <source>
        <dbReference type="ARBA" id="ARBA00048342"/>
    </source>
</evidence>
<keyword evidence="5 19" id="KW-0819">tRNA processing</keyword>
<dbReference type="Gene3D" id="4.10.1000.10">
    <property type="entry name" value="Zinc finger, CCCH-type"/>
    <property type="match status" value="1"/>
</dbReference>
<dbReference type="InterPro" id="IPR013785">
    <property type="entry name" value="Aldolase_TIM"/>
</dbReference>
<keyword evidence="8 18" id="KW-0863">Zinc-finger</keyword>
<reference evidence="22" key="1">
    <citation type="journal article" date="2019" name="bioRxiv">
        <title>The Genome of the Zebra Mussel, Dreissena polymorpha: A Resource for Invasive Species Research.</title>
        <authorList>
            <person name="McCartney M.A."/>
            <person name="Auch B."/>
            <person name="Kono T."/>
            <person name="Mallez S."/>
            <person name="Zhang Y."/>
            <person name="Obille A."/>
            <person name="Becker A."/>
            <person name="Abrahante J.E."/>
            <person name="Garbe J."/>
            <person name="Badalamenti J.P."/>
            <person name="Herman A."/>
            <person name="Mangelson H."/>
            <person name="Liachko I."/>
            <person name="Sullivan S."/>
            <person name="Sone E.D."/>
            <person name="Koren S."/>
            <person name="Silverstein K.A.T."/>
            <person name="Beckman K.B."/>
            <person name="Gohl D.M."/>
        </authorList>
    </citation>
    <scope>NUCLEOTIDE SEQUENCE</scope>
    <source>
        <strain evidence="22">Duluth1</strain>
        <tissue evidence="22">Whole animal</tissue>
    </source>
</reference>
<feature type="region of interest" description="Disordered" evidence="20">
    <location>
        <begin position="43"/>
        <end position="74"/>
    </location>
</feature>
<keyword evidence="11 19" id="KW-0560">Oxidoreductase</keyword>
<evidence type="ECO:0000256" key="18">
    <source>
        <dbReference type="PROSITE-ProRule" id="PRU00723"/>
    </source>
</evidence>
<dbReference type="SUPFAM" id="SSF90229">
    <property type="entry name" value="CCCH zinc finger"/>
    <property type="match status" value="1"/>
</dbReference>
<comment type="similarity">
    <text evidence="19">Belongs to the dus family. Dus3 subfamily.</text>
</comment>
<dbReference type="SMART" id="SM00356">
    <property type="entry name" value="ZnF_C3H1"/>
    <property type="match status" value="2"/>
</dbReference>
<keyword evidence="23" id="KW-1185">Reference proteome</keyword>
<accession>A0A9D4HI70</accession>
<dbReference type="PROSITE" id="PS50103">
    <property type="entry name" value="ZF_C3H1"/>
    <property type="match status" value="2"/>
</dbReference>
<dbReference type="PROSITE" id="PS01136">
    <property type="entry name" value="UPF0034"/>
    <property type="match status" value="1"/>
</dbReference>
<keyword evidence="9 18" id="KW-0862">Zinc</keyword>
<feature type="domain" description="C3H1-type" evidence="21">
    <location>
        <begin position="117"/>
        <end position="142"/>
    </location>
</feature>
<evidence type="ECO:0000256" key="20">
    <source>
        <dbReference type="SAM" id="MobiDB-lite"/>
    </source>
</evidence>
<protein>
    <recommendedName>
        <fullName evidence="19">tRNA-dihydrouridine(47) synthase [NAD(P)(+)]</fullName>
        <ecNumber evidence="19">1.3.1.-</ecNumber>
    </recommendedName>
    <alternativeName>
        <fullName evidence="19">tRNA-dihydrouridine synthase 3</fullName>
    </alternativeName>
</protein>
<evidence type="ECO:0000256" key="16">
    <source>
        <dbReference type="ARBA" id="ARBA00049447"/>
    </source>
</evidence>
<gene>
    <name evidence="22" type="ORF">DPMN_062492</name>
</gene>
<sequence>MASEASEDEPGVAKIKKEFLLLDYKPVLDTEFVSDAVLEQLETERNENTENTSGPPSKRIKLKGRNKHRPKGRKMEASEKLCQAYVKDRDCSFGDRCKFSHDKAKFLETKPEDIGKTCYLFDTYGKCPYGVTCRFAKSHISEDLKNVVKEDFDQKAPRESHVSNVLTKDLQVALWKRRYDFSKSDKIIEKICPRSNNQKKRLPKDIGPEQIQGSPQVSDCKPCEVKNLEPEDSPVIISNNIAEEGNFPDKPVDVEGATNGASTITLGTSVIVDTPVAEVKQVDFSDKLYLAPLTTVGNLPFRRICKRYGADITCGEMAVVTNLLQGQQSEWALLKRHESEDVFGVQLCGGFPDSFTRCAQVICEKMNVDFIDINCGCPIDLIFNKGEGSALMGRQQKFEQIIRSMRAVMDVPLTVKIRTGIQDNKNIAHTLVPHLRDWGVAMTTLHGRSRQQRYTKLADWDYIHECAVAASPMPLFGNGDILSYEDANMHRQQTGVSGLMIARGALIKPWVFTEIKEQRHWDIRSTERLDMLRDYVNYGLDHWGSDHQGVENTRKFLLEWLSFLHRYIPVGVLERVPQQINERPPYYQGRDDLETLMASPNCGDWIKISEMLLGPVPSGFTFLPKHKANAYK</sequence>
<feature type="domain" description="C3H1-type" evidence="21">
    <location>
        <begin position="76"/>
        <end position="104"/>
    </location>
</feature>
<feature type="zinc finger region" description="C3H1-type" evidence="18">
    <location>
        <begin position="117"/>
        <end position="142"/>
    </location>
</feature>
<evidence type="ECO:0000313" key="23">
    <source>
        <dbReference type="Proteomes" id="UP000828390"/>
    </source>
</evidence>
<evidence type="ECO:0000256" key="4">
    <source>
        <dbReference type="ARBA" id="ARBA00022664"/>
    </source>
</evidence>
<evidence type="ECO:0000313" key="22">
    <source>
        <dbReference type="EMBL" id="KAH3719642.1"/>
    </source>
</evidence>
<comment type="catalytic activity">
    <reaction evidence="17">
        <text>5,6-dihydrouridine(47) in tRNA + NADP(+) = uridine(47) in tRNA + NADPH + H(+)</text>
        <dbReference type="Rhea" id="RHEA:53360"/>
        <dbReference type="Rhea" id="RHEA-COMP:13539"/>
        <dbReference type="Rhea" id="RHEA-COMP:13540"/>
        <dbReference type="ChEBI" id="CHEBI:15378"/>
        <dbReference type="ChEBI" id="CHEBI:57783"/>
        <dbReference type="ChEBI" id="CHEBI:58349"/>
        <dbReference type="ChEBI" id="CHEBI:65315"/>
        <dbReference type="ChEBI" id="CHEBI:74443"/>
        <dbReference type="EC" id="1.3.1.89"/>
    </reaction>
    <physiologicalReaction direction="right-to-left" evidence="17">
        <dbReference type="Rhea" id="RHEA:53362"/>
    </physiologicalReaction>
</comment>
<dbReference type="CDD" id="cd02801">
    <property type="entry name" value="DUS_like_FMN"/>
    <property type="match status" value="1"/>
</dbReference>
<dbReference type="FunFam" id="4.10.1000.10:FF:000029">
    <property type="entry name" value="tRNA-dihydrouridine(47) synthase [NAD(P)(+)]"/>
    <property type="match status" value="1"/>
</dbReference>
<keyword evidence="12" id="KW-0520">NAD</keyword>
<dbReference type="AlphaFoldDB" id="A0A9D4HI70"/>
<comment type="cofactor">
    <cofactor evidence="1 19">
        <name>FMN</name>
        <dbReference type="ChEBI" id="CHEBI:58210"/>
    </cofactor>
</comment>
<dbReference type="InterPro" id="IPR018517">
    <property type="entry name" value="tRNA_hU_synthase_CS"/>
</dbReference>
<dbReference type="GO" id="GO:0102265">
    <property type="term" value="F:tRNA-dihydrouridine47 synthase activity"/>
    <property type="evidence" value="ECO:0007669"/>
    <property type="project" value="UniProtKB-EC"/>
</dbReference>
<dbReference type="PANTHER" id="PTHR45846:SF1">
    <property type="entry name" value="TRNA-DIHYDROURIDINE(47) SYNTHASE [NAD(P)(+)]-LIKE"/>
    <property type="match status" value="1"/>
</dbReference>
<comment type="catalytic activity">
    <reaction evidence="14">
        <text>5,6-dihydrouridine(47) in tRNA + NAD(+) = uridine(47) in tRNA + NADH + H(+)</text>
        <dbReference type="Rhea" id="RHEA:53364"/>
        <dbReference type="Rhea" id="RHEA-COMP:13539"/>
        <dbReference type="Rhea" id="RHEA-COMP:13540"/>
        <dbReference type="ChEBI" id="CHEBI:15378"/>
        <dbReference type="ChEBI" id="CHEBI:57540"/>
        <dbReference type="ChEBI" id="CHEBI:57945"/>
        <dbReference type="ChEBI" id="CHEBI:65315"/>
        <dbReference type="ChEBI" id="CHEBI:74443"/>
        <dbReference type="EC" id="1.3.1.89"/>
    </reaction>
    <physiologicalReaction direction="right-to-left" evidence="14">
        <dbReference type="Rhea" id="RHEA:53366"/>
    </physiologicalReaction>
</comment>